<dbReference type="GO" id="GO:0003677">
    <property type="term" value="F:DNA binding"/>
    <property type="evidence" value="ECO:0007669"/>
    <property type="project" value="UniProtKB-UniRule"/>
</dbReference>
<evidence type="ECO:0000313" key="10">
    <source>
        <dbReference type="Proteomes" id="UP000762676"/>
    </source>
</evidence>
<keyword evidence="10" id="KW-1185">Reference proteome</keyword>
<dbReference type="Pfam" id="PF21787">
    <property type="entry name" value="TNP-like_RNaseH_N"/>
    <property type="match status" value="1"/>
</dbReference>
<dbReference type="AlphaFoldDB" id="A0AAV4FIL6"/>
<evidence type="ECO:0000259" key="8">
    <source>
        <dbReference type="PROSITE" id="PS50950"/>
    </source>
</evidence>
<feature type="domain" description="THAP-type" evidence="8">
    <location>
        <begin position="1"/>
        <end position="78"/>
    </location>
</feature>
<dbReference type="Proteomes" id="UP000762676">
    <property type="component" value="Unassembled WGS sequence"/>
</dbReference>
<dbReference type="Pfam" id="PF05485">
    <property type="entry name" value="THAP"/>
    <property type="match status" value="1"/>
</dbReference>
<name>A0AAV4FIL6_9GAST</name>
<evidence type="ECO:0000256" key="4">
    <source>
        <dbReference type="ARBA" id="ARBA00023125"/>
    </source>
</evidence>
<evidence type="ECO:0000256" key="3">
    <source>
        <dbReference type="ARBA" id="ARBA00022833"/>
    </source>
</evidence>
<keyword evidence="1" id="KW-0479">Metal-binding</keyword>
<evidence type="ECO:0000256" key="2">
    <source>
        <dbReference type="ARBA" id="ARBA00022771"/>
    </source>
</evidence>
<evidence type="ECO:0000313" key="9">
    <source>
        <dbReference type="EMBL" id="GFR73108.1"/>
    </source>
</evidence>
<dbReference type="SMART" id="SM00980">
    <property type="entry name" value="THAP"/>
    <property type="match status" value="1"/>
</dbReference>
<keyword evidence="6" id="KW-0175">Coiled coil</keyword>
<dbReference type="InterPro" id="IPR006612">
    <property type="entry name" value="THAP_Znf"/>
</dbReference>
<comment type="caution">
    <text evidence="9">The sequence shown here is derived from an EMBL/GenBank/DDBJ whole genome shotgun (WGS) entry which is preliminary data.</text>
</comment>
<feature type="region of interest" description="Disordered" evidence="7">
    <location>
        <begin position="100"/>
        <end position="127"/>
    </location>
</feature>
<dbReference type="SUPFAM" id="SSF57716">
    <property type="entry name" value="Glucocorticoid receptor-like (DNA-binding domain)"/>
    <property type="match status" value="1"/>
</dbReference>
<feature type="coiled-coil region" evidence="6">
    <location>
        <begin position="159"/>
        <end position="193"/>
    </location>
</feature>
<keyword evidence="3" id="KW-0862">Zinc</keyword>
<dbReference type="EMBL" id="BMAT01000780">
    <property type="protein sequence ID" value="GFR73108.1"/>
    <property type="molecule type" value="Genomic_DNA"/>
</dbReference>
<evidence type="ECO:0000256" key="5">
    <source>
        <dbReference type="PROSITE-ProRule" id="PRU00309"/>
    </source>
</evidence>
<accession>A0AAV4FIL6</accession>
<evidence type="ECO:0000256" key="1">
    <source>
        <dbReference type="ARBA" id="ARBA00022723"/>
    </source>
</evidence>
<dbReference type="InterPro" id="IPR048365">
    <property type="entry name" value="TNP-like_RNaseH_N"/>
</dbReference>
<protein>
    <submittedName>
        <fullName evidence="9">THAP domain-containing protein 9</fullName>
    </submittedName>
</protein>
<gene>
    <name evidence="9" type="ORF">ElyMa_000397000</name>
</gene>
<feature type="compositionally biased region" description="Basic and acidic residues" evidence="7">
    <location>
        <begin position="100"/>
        <end position="110"/>
    </location>
</feature>
<proteinExistence type="predicted"/>
<keyword evidence="4 5" id="KW-0238">DNA-binding</keyword>
<reference evidence="9 10" key="1">
    <citation type="journal article" date="2021" name="Elife">
        <title>Chloroplast acquisition without the gene transfer in kleptoplastic sea slugs, Plakobranchus ocellatus.</title>
        <authorList>
            <person name="Maeda T."/>
            <person name="Takahashi S."/>
            <person name="Yoshida T."/>
            <person name="Shimamura S."/>
            <person name="Takaki Y."/>
            <person name="Nagai Y."/>
            <person name="Toyoda A."/>
            <person name="Suzuki Y."/>
            <person name="Arimoto A."/>
            <person name="Ishii H."/>
            <person name="Satoh N."/>
            <person name="Nishiyama T."/>
            <person name="Hasebe M."/>
            <person name="Maruyama T."/>
            <person name="Minagawa J."/>
            <person name="Obokata J."/>
            <person name="Shigenobu S."/>
        </authorList>
    </citation>
    <scope>NUCLEOTIDE SEQUENCE [LARGE SCALE GENOMIC DNA]</scope>
</reference>
<sequence length="403" mass="44894">MYKKRHKMRPALWPSGKDTHSEIGRCQRWIINSRRADLSLSNLANLTVCSLHFEPAQYNNQKDIACYRLLPAAVPTIVNCANPPKSTVSKRKAPAYREFLTPDKRSKTEGESETAVELPDNRLPGSPAEELAEPKEVVDSAAQRIAQLEAELAYQHTVNNTLRAEAEHYKKTVQTLQKANKRCNTRNKVLEEDVISLGNLLSQERLEKRDAILKDLPDIPRALFEVLVNGGRKINWNDNPKALEISLAVFFKSPSAYSLLRSSGFVLAHPTTLCAKYRDVLQDVGLCPKLLHMLQIRATALSSNEKHVTLALDGMKLKPGLVYSKHQDQIIGYENFGSFGNTFSIADEAVVLMVRGLSLRWKQIIGYYAALHSIKSDTLSSIISTAVKAIADAGYAVDAVIMD</sequence>
<evidence type="ECO:0000256" key="6">
    <source>
        <dbReference type="SAM" id="Coils"/>
    </source>
</evidence>
<dbReference type="GO" id="GO:0008270">
    <property type="term" value="F:zinc ion binding"/>
    <property type="evidence" value="ECO:0007669"/>
    <property type="project" value="UniProtKB-KW"/>
</dbReference>
<evidence type="ECO:0000256" key="7">
    <source>
        <dbReference type="SAM" id="MobiDB-lite"/>
    </source>
</evidence>
<dbReference type="PROSITE" id="PS50950">
    <property type="entry name" value="ZF_THAP"/>
    <property type="match status" value="1"/>
</dbReference>
<organism evidence="9 10">
    <name type="scientific">Elysia marginata</name>
    <dbReference type="NCBI Taxonomy" id="1093978"/>
    <lineage>
        <taxon>Eukaryota</taxon>
        <taxon>Metazoa</taxon>
        <taxon>Spiralia</taxon>
        <taxon>Lophotrochozoa</taxon>
        <taxon>Mollusca</taxon>
        <taxon>Gastropoda</taxon>
        <taxon>Heterobranchia</taxon>
        <taxon>Euthyneura</taxon>
        <taxon>Panpulmonata</taxon>
        <taxon>Sacoglossa</taxon>
        <taxon>Placobranchoidea</taxon>
        <taxon>Plakobranchidae</taxon>
        <taxon>Elysia</taxon>
    </lineage>
</organism>
<keyword evidence="2 5" id="KW-0863">Zinc-finger</keyword>